<dbReference type="InterPro" id="IPR051210">
    <property type="entry name" value="Ub_ligase/GEF_domain"/>
</dbReference>
<keyword evidence="3 5" id="KW-0863">Zinc-finger</keyword>
<sequence length="1072" mass="118743">MMGEEFLERVSTDRAVEQAIMAVKKGAYLLKCEGMRRPRVCPFRVSVDEKLLIWYSGQEEKQLRLSSVTELIRGQRTVNFQKQLQPDREAQSFSLIYADGKRSIDLICKDHAQADSWYLGLKTIVSKCHHSRPFASFRSPSGVQTCVNSPAGFMRRKYNLGILEDTAGFCQVRSLCGSPALSLSKRYFSEGSSNSSDSFYSSESSTSQVHDITYYGNTEFLSAESKNLSKSESSYGGRDIQKELPRQFASPDYCSTHVEPNENLKDIFIWGEGAGEALGGVVDKSVDNTGMLRDSLFPRLLESAMMLDVEQISLGGKHAALVTKQGEVFCWGEANKGKLGHKVNMDESCPKLVESLSTVHVKSVISGEHQTCAVTLSGDLYAWGDYNMGSDSAVEERSRNQWLPCKILGPPDGIKVSSVSCGIWHTAVITTSRQLYTLGDGTFGVLGHGDLRSISRPKEVESLRGSRVKSVACGHWHTAAIVEIMSERLSTSGVSGKLFTWGDGDRGRLGHGDQEKRLLPTCVAKLMDHDFVQVSCGRTFTVALTKLGKVHTLGSGMHGQLGNPRATDKSIIVVEGKLKDEFVTQIATGSYHTAVLTSRGSVYVWGKGAHGQLGLGDTEDRGSPTLVEALCDRTVESISCGSNTAAAICIHKFVSIGDQTACSRCGVPFGFTRRKHNCYNCGSLICHTCSSNKVKNASLAPNRNKPSRVCDPCFVKLQVDSCSNSEKDSQKQLLIPHNRFSHEKEAPTKLSPRLGLTLQCRRLRAEVSQGSEMKSFPDKNVGKKGSDFVPSLLTRMPQWGQVSRPTWFECPVELAPLSKTQALTISPIHSLTRPLESKLSINTSMDTEEVMPESSTMLTEEMHRLKNQQARTLEEQCLIRNQKIKECQRELEETRSLAREEAAKCKVANEIIKALAVQLHRLSTKASVGSGTKDGVDEQTPQNAPFLGELNVMKGQQTDSSCGSPTALTDAAKPLHEKDEWRENLKMAHSHPARKEIRPNVAKDMGLEWIEQYELGIYLTFTILPNGQKGLKRVRFSRKHFSEKEAEQWWDEHQVAVYEKYDLEGYTKSSRK</sequence>
<evidence type="ECO:0000256" key="4">
    <source>
        <dbReference type="ARBA" id="ARBA00022833"/>
    </source>
</evidence>
<feature type="repeat" description="RCC1" evidence="6">
    <location>
        <begin position="265"/>
        <end position="325"/>
    </location>
</feature>
<dbReference type="Proteomes" id="UP000827889">
    <property type="component" value="Chromosome 2"/>
</dbReference>
<evidence type="ECO:0000256" key="2">
    <source>
        <dbReference type="ARBA" id="ARBA00022737"/>
    </source>
</evidence>
<dbReference type="PRINTS" id="PR00633">
    <property type="entry name" value="RCCNDNSATION"/>
</dbReference>
<dbReference type="InterPro" id="IPR058923">
    <property type="entry name" value="RCC1-like_dom"/>
</dbReference>
<keyword evidence="9" id="KW-1185">Reference proteome</keyword>
<dbReference type="Pfam" id="PF01363">
    <property type="entry name" value="FYVE"/>
    <property type="match status" value="1"/>
</dbReference>
<dbReference type="InterPro" id="IPR000306">
    <property type="entry name" value="Znf_FYVE"/>
</dbReference>
<evidence type="ECO:0000256" key="3">
    <source>
        <dbReference type="ARBA" id="ARBA00022771"/>
    </source>
</evidence>
<dbReference type="InterPro" id="IPR011011">
    <property type="entry name" value="Znf_FYVE_PHD"/>
</dbReference>
<dbReference type="Gene3D" id="3.30.40.10">
    <property type="entry name" value="Zinc/RING finger domain, C3HC4 (zinc finger)"/>
    <property type="match status" value="1"/>
</dbReference>
<feature type="repeat" description="RCC1" evidence="6">
    <location>
        <begin position="548"/>
        <end position="599"/>
    </location>
</feature>
<dbReference type="OrthoDB" id="5981550at2759"/>
<dbReference type="SMART" id="SM00064">
    <property type="entry name" value="FYVE"/>
    <property type="match status" value="1"/>
</dbReference>
<dbReference type="AlphaFoldDB" id="A0A8B8NZ08"/>
<gene>
    <name evidence="10" type="primary">LOC115738871</name>
</gene>
<feature type="repeat" description="RCC1" evidence="6">
    <location>
        <begin position="600"/>
        <end position="651"/>
    </location>
</feature>
<dbReference type="GO" id="GO:0008270">
    <property type="term" value="F:zinc ion binding"/>
    <property type="evidence" value="ECO:0007669"/>
    <property type="project" value="UniProtKB-KW"/>
</dbReference>
<reference evidence="9" key="1">
    <citation type="submission" date="2025-05" db="UniProtKB">
        <authorList>
            <consortium name="RefSeq"/>
        </authorList>
    </citation>
    <scope>NUCLEOTIDE SEQUENCE [LARGE SCALE GENOMIC DNA]</scope>
</reference>
<dbReference type="Gene3D" id="2.30.29.30">
    <property type="entry name" value="Pleckstrin-homology domain (PH domain)/Phosphotyrosine-binding domain (PTB)"/>
    <property type="match status" value="1"/>
</dbReference>
<feature type="repeat" description="RCC1" evidence="6">
    <location>
        <begin position="378"/>
        <end position="432"/>
    </location>
</feature>
<dbReference type="InterPro" id="IPR013591">
    <property type="entry name" value="Brevis_radix_dom"/>
</dbReference>
<name>A0A8B8NZ08_9MYRT</name>
<dbReference type="KEGG" id="rarg:115738871"/>
<dbReference type="Pfam" id="PF08381">
    <property type="entry name" value="BRX"/>
    <property type="match status" value="1"/>
</dbReference>
<evidence type="ECO:0000256" key="6">
    <source>
        <dbReference type="PROSITE-ProRule" id="PRU00235"/>
    </source>
</evidence>
<evidence type="ECO:0000256" key="5">
    <source>
        <dbReference type="PROSITE-ProRule" id="PRU00091"/>
    </source>
</evidence>
<keyword evidence="4" id="KW-0862">Zinc</keyword>
<dbReference type="PANTHER" id="PTHR22870">
    <property type="entry name" value="REGULATOR OF CHROMOSOME CONDENSATION"/>
    <property type="match status" value="1"/>
</dbReference>
<dbReference type="InterPro" id="IPR013083">
    <property type="entry name" value="Znf_RING/FYVE/PHD"/>
</dbReference>
<dbReference type="PROSITE" id="PS50178">
    <property type="entry name" value="ZF_FYVE"/>
    <property type="match status" value="1"/>
</dbReference>
<organism evidence="9 10">
    <name type="scientific">Rhodamnia argentea</name>
    <dbReference type="NCBI Taxonomy" id="178133"/>
    <lineage>
        <taxon>Eukaryota</taxon>
        <taxon>Viridiplantae</taxon>
        <taxon>Streptophyta</taxon>
        <taxon>Embryophyta</taxon>
        <taxon>Tracheophyta</taxon>
        <taxon>Spermatophyta</taxon>
        <taxon>Magnoliopsida</taxon>
        <taxon>eudicotyledons</taxon>
        <taxon>Gunneridae</taxon>
        <taxon>Pentapetalae</taxon>
        <taxon>rosids</taxon>
        <taxon>malvids</taxon>
        <taxon>Myrtales</taxon>
        <taxon>Myrtaceae</taxon>
        <taxon>Myrtoideae</taxon>
        <taxon>Myrteae</taxon>
        <taxon>Australasian group</taxon>
        <taxon>Rhodamnia</taxon>
    </lineage>
</organism>
<dbReference type="InterPro" id="IPR011993">
    <property type="entry name" value="PH-like_dom_sf"/>
</dbReference>
<reference evidence="10" key="2">
    <citation type="submission" date="2025-08" db="UniProtKB">
        <authorList>
            <consortium name="RefSeq"/>
        </authorList>
    </citation>
    <scope>IDENTIFICATION</scope>
    <source>
        <tissue evidence="10">Leaf</tissue>
    </source>
</reference>
<feature type="domain" description="BRX" evidence="8">
    <location>
        <begin position="1007"/>
        <end position="1062"/>
    </location>
</feature>
<dbReference type="SUPFAM" id="SSF50729">
    <property type="entry name" value="PH domain-like"/>
    <property type="match status" value="1"/>
</dbReference>
<dbReference type="InterPro" id="IPR009091">
    <property type="entry name" value="RCC1/BLIP-II"/>
</dbReference>
<dbReference type="PROSITE" id="PS51514">
    <property type="entry name" value="BRX"/>
    <property type="match status" value="1"/>
</dbReference>
<dbReference type="RefSeq" id="XP_030527514.1">
    <property type="nucleotide sequence ID" value="XM_030671654.2"/>
</dbReference>
<keyword evidence="2" id="KW-0677">Repeat</keyword>
<keyword evidence="1" id="KW-0479">Metal-binding</keyword>
<feature type="domain" description="FYVE-type" evidence="7">
    <location>
        <begin position="656"/>
        <end position="718"/>
    </location>
</feature>
<dbReference type="SUPFAM" id="SSF50985">
    <property type="entry name" value="RCC1/BLIP-II"/>
    <property type="match status" value="1"/>
</dbReference>
<dbReference type="SUPFAM" id="SSF57903">
    <property type="entry name" value="FYVE/PHD zinc finger"/>
    <property type="match status" value="1"/>
</dbReference>
<feature type="repeat" description="RCC1" evidence="6">
    <location>
        <begin position="326"/>
        <end position="377"/>
    </location>
</feature>
<proteinExistence type="predicted"/>
<evidence type="ECO:0000313" key="9">
    <source>
        <dbReference type="Proteomes" id="UP000827889"/>
    </source>
</evidence>
<protein>
    <submittedName>
        <fullName evidence="10">PH, RCC1 and FYVE domains-containing protein 1 isoform X1</fullName>
    </submittedName>
</protein>
<feature type="repeat" description="RCC1" evidence="6">
    <location>
        <begin position="496"/>
        <end position="547"/>
    </location>
</feature>
<dbReference type="Pfam" id="PF25390">
    <property type="entry name" value="WD40_RLD"/>
    <property type="match status" value="1"/>
</dbReference>
<accession>A0A8B8NZ08</accession>
<evidence type="ECO:0000256" key="1">
    <source>
        <dbReference type="ARBA" id="ARBA00022723"/>
    </source>
</evidence>
<dbReference type="InterPro" id="IPR000408">
    <property type="entry name" value="Reg_chr_condens"/>
</dbReference>
<evidence type="ECO:0000259" key="8">
    <source>
        <dbReference type="PROSITE" id="PS51514"/>
    </source>
</evidence>
<feature type="repeat" description="RCC1" evidence="6">
    <location>
        <begin position="433"/>
        <end position="484"/>
    </location>
</feature>
<dbReference type="PROSITE" id="PS00626">
    <property type="entry name" value="RCC1_2"/>
    <property type="match status" value="3"/>
</dbReference>
<dbReference type="PROSITE" id="PS50012">
    <property type="entry name" value="RCC1_3"/>
    <property type="match status" value="7"/>
</dbReference>
<dbReference type="Gene3D" id="2.130.10.30">
    <property type="entry name" value="Regulator of chromosome condensation 1/beta-lactamase-inhibitor protein II"/>
    <property type="match status" value="3"/>
</dbReference>
<dbReference type="GeneID" id="115738871"/>
<dbReference type="InterPro" id="IPR017455">
    <property type="entry name" value="Znf_FYVE-rel"/>
</dbReference>
<dbReference type="PANTHER" id="PTHR22870:SF350">
    <property type="entry name" value="F12P19.9 PROTEIN"/>
    <property type="match status" value="1"/>
</dbReference>
<evidence type="ECO:0000313" key="10">
    <source>
        <dbReference type="RefSeq" id="XP_030527514.1"/>
    </source>
</evidence>
<evidence type="ECO:0000259" key="7">
    <source>
        <dbReference type="PROSITE" id="PS50178"/>
    </source>
</evidence>
<dbReference type="CDD" id="cd13365">
    <property type="entry name" value="PH_PLC_plant-like"/>
    <property type="match status" value="1"/>
</dbReference>